<keyword evidence="3" id="KW-1185">Reference proteome</keyword>
<organism evidence="2">
    <name type="scientific">Rosellinia necatrix</name>
    <name type="common">White root-rot fungus</name>
    <dbReference type="NCBI Taxonomy" id="77044"/>
    <lineage>
        <taxon>Eukaryota</taxon>
        <taxon>Fungi</taxon>
        <taxon>Dikarya</taxon>
        <taxon>Ascomycota</taxon>
        <taxon>Pezizomycotina</taxon>
        <taxon>Sordariomycetes</taxon>
        <taxon>Xylariomycetidae</taxon>
        <taxon>Xylariales</taxon>
        <taxon>Xylariaceae</taxon>
        <taxon>Rosellinia</taxon>
    </lineage>
</organism>
<feature type="region of interest" description="Disordered" evidence="1">
    <location>
        <begin position="20"/>
        <end position="39"/>
    </location>
</feature>
<dbReference type="Proteomes" id="UP000054516">
    <property type="component" value="Unassembled WGS sequence"/>
</dbReference>
<evidence type="ECO:0000313" key="3">
    <source>
        <dbReference type="Proteomes" id="UP000054516"/>
    </source>
</evidence>
<sequence>MDMLTLVDVNAVIATLSAGSTSSAGTAARTRSLGTASGSPAGVAGVSGVAAAAGAATAAATSITGGSSAPTFFATATTTKFGERHYVYYGVFSDQKNNLALRF</sequence>
<evidence type="ECO:0000313" key="2">
    <source>
        <dbReference type="EMBL" id="GAW25440.1"/>
    </source>
</evidence>
<gene>
    <name evidence="2" type="ORF">SAMD00023353_0602890</name>
</gene>
<proteinExistence type="predicted"/>
<dbReference type="EMBL" id="DF977451">
    <property type="protein sequence ID" value="GAW25440.1"/>
    <property type="molecule type" value="Genomic_DNA"/>
</dbReference>
<accession>A0A1S8A6V4</accession>
<name>A0A1S8A6V4_ROSNE</name>
<evidence type="ECO:0000256" key="1">
    <source>
        <dbReference type="SAM" id="MobiDB-lite"/>
    </source>
</evidence>
<reference evidence="2" key="1">
    <citation type="submission" date="2016-03" db="EMBL/GenBank/DDBJ databases">
        <title>Draft genome sequence of Rosellinia necatrix.</title>
        <authorList>
            <person name="Kanematsu S."/>
        </authorList>
    </citation>
    <scope>NUCLEOTIDE SEQUENCE [LARGE SCALE GENOMIC DNA]</scope>
    <source>
        <strain evidence="2">W97</strain>
    </source>
</reference>
<protein>
    <submittedName>
        <fullName evidence="2">Uncharacterized protein</fullName>
    </submittedName>
</protein>
<dbReference type="AlphaFoldDB" id="A0A1S8A6V4"/>